<organism evidence="1 2">
    <name type="scientific">Bacillus sonorensis</name>
    <dbReference type="NCBI Taxonomy" id="119858"/>
    <lineage>
        <taxon>Bacteria</taxon>
        <taxon>Bacillati</taxon>
        <taxon>Bacillota</taxon>
        <taxon>Bacilli</taxon>
        <taxon>Bacillales</taxon>
        <taxon>Bacillaceae</taxon>
        <taxon>Bacillus</taxon>
    </lineage>
</organism>
<proteinExistence type="predicted"/>
<keyword evidence="2" id="KW-1185">Reference proteome</keyword>
<accession>A0ABN5ACC1</accession>
<evidence type="ECO:0000313" key="1">
    <source>
        <dbReference type="EMBL" id="ASB88422.1"/>
    </source>
</evidence>
<dbReference type="RefSeq" id="WP_088272815.1">
    <property type="nucleotide sequence ID" value="NZ_BORD01000005.1"/>
</dbReference>
<evidence type="ECO:0000313" key="2">
    <source>
        <dbReference type="Proteomes" id="UP000196877"/>
    </source>
</evidence>
<name>A0ABN5ACC1_9BACI</name>
<sequence length="369" mass="43881">MENHVLVGNGINIQFGGEEYLNRSIIDRAIKNIEEGDFPKEIYPYETKEYFEKLYKLSPKVIKGKLNHHAFTDKEKKELSDFISRYRFHKGKLRYYHIGFEDYFLLHQIFCRHYQITNPDKFNFQEVLKCFFLDSIYNKGKINTLFELYPEGLKSWFKQFDEIFTTNYDKNIELLTNMKVNYIHGAFHIKKDIYDENSFRNKLSDNPMKNYKIIEGYDHLYSTALSTYSGFLKEFSGTMHEKANNTIDKFVKAIDEDPNKLDEITHFKNSDNQLLKNMYESIILKLNDRSLKFQDYYPFDKLKNCSGTLTILGLSPNNDSHLLDMIFNNKGITKIIYYYFAETEGQAIVNYLSNKEVELKNVNVFWRAF</sequence>
<reference evidence="1 2" key="1">
    <citation type="submission" date="2017-06" db="EMBL/GenBank/DDBJ databases">
        <title>Genome sequence of Bacillus sonorensis strain SRCM101395.</title>
        <authorList>
            <person name="Cho S.H."/>
        </authorList>
    </citation>
    <scope>NUCLEOTIDE SEQUENCE [LARGE SCALE GENOMIC DNA]</scope>
    <source>
        <strain evidence="1 2">SRCM101395</strain>
    </source>
</reference>
<dbReference type="Proteomes" id="UP000196877">
    <property type="component" value="Chromosome"/>
</dbReference>
<dbReference type="EMBL" id="CP021920">
    <property type="protein sequence ID" value="ASB88422.1"/>
    <property type="molecule type" value="Genomic_DNA"/>
</dbReference>
<protein>
    <submittedName>
        <fullName evidence="1">Uncharacterized protein</fullName>
    </submittedName>
</protein>
<gene>
    <name evidence="1" type="ORF">S101395_01914</name>
</gene>